<accession>A0ACC6N1I5</accession>
<evidence type="ECO:0000313" key="1">
    <source>
        <dbReference type="EMBL" id="MEA3519508.1"/>
    </source>
</evidence>
<dbReference type="Proteomes" id="UP001304050">
    <property type="component" value="Unassembled WGS sequence"/>
</dbReference>
<evidence type="ECO:0000313" key="2">
    <source>
        <dbReference type="Proteomes" id="UP001304050"/>
    </source>
</evidence>
<reference evidence="1" key="1">
    <citation type="submission" date="2023-12" db="EMBL/GenBank/DDBJ databases">
        <title>Diversity of Rhizobium in root nodule of phaseolus vulgaris.</title>
        <authorList>
            <person name="Wang H."/>
        </authorList>
    </citation>
    <scope>NUCLEOTIDE SEQUENCE</scope>
    <source>
        <strain evidence="1">MJ31</strain>
    </source>
</reference>
<protein>
    <submittedName>
        <fullName evidence="1">Uncharacterized protein</fullName>
    </submittedName>
</protein>
<name>A0ACC6N1I5_9HYPH</name>
<sequence length="111" mass="11880">MRRYAYNRIVFGAHLAKQGTACLVTSTSPIMPIASSGGAGIVLAEPMPVLPPLCFVAATTALFLIQKGNDRNQANWCGRQLYHVGAHGDSAIRTAPGNLCFLRGRRVALEL</sequence>
<comment type="caution">
    <text evidence="1">The sequence shown here is derived from an EMBL/GenBank/DDBJ whole genome shotgun (WGS) entry which is preliminary data.</text>
</comment>
<keyword evidence="2" id="KW-1185">Reference proteome</keyword>
<gene>
    <name evidence="1" type="ORF">U8465_20670</name>
</gene>
<organism evidence="1 2">
    <name type="scientific">Rhizobium mulingense</name>
    <dbReference type="NCBI Taxonomy" id="3031128"/>
    <lineage>
        <taxon>Bacteria</taxon>
        <taxon>Pseudomonadati</taxon>
        <taxon>Pseudomonadota</taxon>
        <taxon>Alphaproteobacteria</taxon>
        <taxon>Hyphomicrobiales</taxon>
        <taxon>Rhizobiaceae</taxon>
        <taxon>Rhizobium/Agrobacterium group</taxon>
        <taxon>Rhizobium</taxon>
    </lineage>
</organism>
<dbReference type="EMBL" id="JAYESG010000011">
    <property type="protein sequence ID" value="MEA3519508.1"/>
    <property type="molecule type" value="Genomic_DNA"/>
</dbReference>
<proteinExistence type="predicted"/>